<evidence type="ECO:0000313" key="3">
    <source>
        <dbReference type="Proteomes" id="UP001321486"/>
    </source>
</evidence>
<feature type="compositionally biased region" description="Basic and acidic residues" evidence="1">
    <location>
        <begin position="227"/>
        <end position="241"/>
    </location>
</feature>
<keyword evidence="3" id="KW-1185">Reference proteome</keyword>
<dbReference type="EMBL" id="AP027732">
    <property type="protein sequence ID" value="BDZ50489.1"/>
    <property type="molecule type" value="Genomic_DNA"/>
</dbReference>
<evidence type="ECO:0008006" key="4">
    <source>
        <dbReference type="Google" id="ProtNLM"/>
    </source>
</evidence>
<evidence type="ECO:0000313" key="2">
    <source>
        <dbReference type="EMBL" id="BDZ50489.1"/>
    </source>
</evidence>
<evidence type="ECO:0000256" key="1">
    <source>
        <dbReference type="SAM" id="MobiDB-lite"/>
    </source>
</evidence>
<name>A0ABN6XZK4_9MICO</name>
<proteinExistence type="predicted"/>
<feature type="region of interest" description="Disordered" evidence="1">
    <location>
        <begin position="191"/>
        <end position="244"/>
    </location>
</feature>
<protein>
    <recommendedName>
        <fullName evidence="4">Lipoprotein</fullName>
    </recommendedName>
</protein>
<dbReference type="RefSeq" id="WP_286343497.1">
    <property type="nucleotide sequence ID" value="NZ_AP027732.1"/>
</dbReference>
<sequence>MATSAMLVGALTGCTSESSPRKVPDGLPDKNRDRYVLPLDRYSMQQVDVPSIARELVVKRCLLDKGWPWAASAATLGATTGPSYSSIGKRIFTLPLAEKYGYGTSDLLDLPVAVLQNEHEDYQRNLHVSPRAEPDMELCWSEANEVVGIPKGDRDFSLVEGLTNDAYKKASERKEVIAATEQWRSCLAPVGVPDLEKSPEDMPPDSLESDEPAIDPPATFGGDVPTSEERRVAVADAKSRESSGYARAIYQAEWDEQVTALGENADALDRYDKQMQKMNRKALTVIAEYAPRAE</sequence>
<reference evidence="3" key="1">
    <citation type="journal article" date="2019" name="Int. J. Syst. Evol. Microbiol.">
        <title>The Global Catalogue of Microorganisms (GCM) 10K type strain sequencing project: providing services to taxonomists for standard genome sequencing and annotation.</title>
        <authorList>
            <consortium name="The Broad Institute Genomics Platform"/>
            <consortium name="The Broad Institute Genome Sequencing Center for Infectious Disease"/>
            <person name="Wu L."/>
            <person name="Ma J."/>
        </authorList>
    </citation>
    <scope>NUCLEOTIDE SEQUENCE [LARGE SCALE GENOMIC DNA]</scope>
    <source>
        <strain evidence="3">NBRC 108728</strain>
    </source>
</reference>
<gene>
    <name evidence="2" type="ORF">GCM10025867_27300</name>
</gene>
<organism evidence="2 3">
    <name type="scientific">Frondihabitans sucicola</name>
    <dbReference type="NCBI Taxonomy" id="1268041"/>
    <lineage>
        <taxon>Bacteria</taxon>
        <taxon>Bacillati</taxon>
        <taxon>Actinomycetota</taxon>
        <taxon>Actinomycetes</taxon>
        <taxon>Micrococcales</taxon>
        <taxon>Microbacteriaceae</taxon>
        <taxon>Frondihabitans</taxon>
    </lineage>
</organism>
<accession>A0ABN6XZK4</accession>
<dbReference type="Proteomes" id="UP001321486">
    <property type="component" value="Chromosome"/>
</dbReference>